<evidence type="ECO:0000313" key="3">
    <source>
        <dbReference type="Proteomes" id="UP001153714"/>
    </source>
</evidence>
<dbReference type="OrthoDB" id="6356110at2759"/>
<evidence type="ECO:0000313" key="2">
    <source>
        <dbReference type="EMBL" id="CAG9794236.1"/>
    </source>
</evidence>
<dbReference type="InterPro" id="IPR016187">
    <property type="entry name" value="CTDL_fold"/>
</dbReference>
<dbReference type="PROSITE" id="PS50041">
    <property type="entry name" value="C_TYPE_LECTIN_2"/>
    <property type="match status" value="1"/>
</dbReference>
<sequence>MFCKNTGNVPKTCTNRWESYVFNDKEYIVHNLPVNWDNAKILCRGHHNGTLAVLDTKDKSEFLAEALSESQFLIESVWIAARRASADDPAGYRWRNGVELRRTAADILANTETDGDARKHFPMRQENSEAKRVLAIGQTLDSSPRVHGSALRKENAVHLLPRSVPFSLECPISKMFSGCKMPNSQNIQIPKIPLFPTCPIPKMSNLI</sequence>
<feature type="domain" description="C-type lectin" evidence="1">
    <location>
        <begin position="22"/>
        <end position="97"/>
    </location>
</feature>
<accession>A0A9N9RDN0</accession>
<dbReference type="EMBL" id="OU893337">
    <property type="protein sequence ID" value="CAG9794236.1"/>
    <property type="molecule type" value="Genomic_DNA"/>
</dbReference>
<dbReference type="CDD" id="cd00037">
    <property type="entry name" value="CLECT"/>
    <property type="match status" value="1"/>
</dbReference>
<name>A0A9N9RDN0_9NEOP</name>
<evidence type="ECO:0000259" key="1">
    <source>
        <dbReference type="PROSITE" id="PS50041"/>
    </source>
</evidence>
<dbReference type="Pfam" id="PF00059">
    <property type="entry name" value="Lectin_C"/>
    <property type="match status" value="1"/>
</dbReference>
<dbReference type="InterPro" id="IPR001304">
    <property type="entry name" value="C-type_lectin-like"/>
</dbReference>
<dbReference type="SUPFAM" id="SSF56436">
    <property type="entry name" value="C-type lectin-like"/>
    <property type="match status" value="1"/>
</dbReference>
<reference evidence="2" key="1">
    <citation type="submission" date="2021-12" db="EMBL/GenBank/DDBJ databases">
        <authorList>
            <person name="King R."/>
        </authorList>
    </citation>
    <scope>NUCLEOTIDE SEQUENCE</scope>
</reference>
<organism evidence="2 3">
    <name type="scientific">Diatraea saccharalis</name>
    <name type="common">sugarcane borer</name>
    <dbReference type="NCBI Taxonomy" id="40085"/>
    <lineage>
        <taxon>Eukaryota</taxon>
        <taxon>Metazoa</taxon>
        <taxon>Ecdysozoa</taxon>
        <taxon>Arthropoda</taxon>
        <taxon>Hexapoda</taxon>
        <taxon>Insecta</taxon>
        <taxon>Pterygota</taxon>
        <taxon>Neoptera</taxon>
        <taxon>Endopterygota</taxon>
        <taxon>Lepidoptera</taxon>
        <taxon>Glossata</taxon>
        <taxon>Ditrysia</taxon>
        <taxon>Pyraloidea</taxon>
        <taxon>Crambidae</taxon>
        <taxon>Crambinae</taxon>
        <taxon>Diatraea</taxon>
    </lineage>
</organism>
<dbReference type="Proteomes" id="UP001153714">
    <property type="component" value="Chromosome 6"/>
</dbReference>
<protein>
    <recommendedName>
        <fullName evidence="1">C-type lectin domain-containing protein</fullName>
    </recommendedName>
</protein>
<reference evidence="2" key="2">
    <citation type="submission" date="2022-10" db="EMBL/GenBank/DDBJ databases">
        <authorList>
            <consortium name="ENA_rothamsted_submissions"/>
            <consortium name="culmorum"/>
            <person name="King R."/>
        </authorList>
    </citation>
    <scope>NUCLEOTIDE SEQUENCE</scope>
</reference>
<proteinExistence type="predicted"/>
<gene>
    <name evidence="2" type="ORF">DIATSA_LOCUS11630</name>
</gene>
<dbReference type="InterPro" id="IPR016186">
    <property type="entry name" value="C-type_lectin-like/link_sf"/>
</dbReference>
<dbReference type="Gene3D" id="3.10.100.10">
    <property type="entry name" value="Mannose-Binding Protein A, subunit A"/>
    <property type="match status" value="1"/>
</dbReference>
<keyword evidence="3" id="KW-1185">Reference proteome</keyword>
<dbReference type="AlphaFoldDB" id="A0A9N9RDN0"/>